<organism evidence="2 3">
    <name type="scientific">Cymbomonas tetramitiformis</name>
    <dbReference type="NCBI Taxonomy" id="36881"/>
    <lineage>
        <taxon>Eukaryota</taxon>
        <taxon>Viridiplantae</taxon>
        <taxon>Chlorophyta</taxon>
        <taxon>Pyramimonadophyceae</taxon>
        <taxon>Pyramimonadales</taxon>
        <taxon>Pyramimonadaceae</taxon>
        <taxon>Cymbomonas</taxon>
    </lineage>
</organism>
<comment type="caution">
    <text evidence="2">The sequence shown here is derived from an EMBL/GenBank/DDBJ whole genome shotgun (WGS) entry which is preliminary data.</text>
</comment>
<evidence type="ECO:0000313" key="2">
    <source>
        <dbReference type="EMBL" id="KAK3279889.1"/>
    </source>
</evidence>
<feature type="transmembrane region" description="Helical" evidence="1">
    <location>
        <begin position="330"/>
        <end position="347"/>
    </location>
</feature>
<dbReference type="PANTHER" id="PTHR11319:SF35">
    <property type="entry name" value="OUTER MEMBRANE PROTEIN PMPC-RELATED"/>
    <property type="match status" value="1"/>
</dbReference>
<feature type="transmembrane region" description="Helical" evidence="1">
    <location>
        <begin position="910"/>
        <end position="929"/>
    </location>
</feature>
<accession>A0AAE0LCM5</accession>
<feature type="transmembrane region" description="Helical" evidence="1">
    <location>
        <begin position="253"/>
        <end position="279"/>
    </location>
</feature>
<proteinExistence type="predicted"/>
<keyword evidence="1" id="KW-0812">Transmembrane</keyword>
<feature type="transmembrane region" description="Helical" evidence="1">
    <location>
        <begin position="359"/>
        <end position="384"/>
    </location>
</feature>
<dbReference type="EMBL" id="LGRX02004623">
    <property type="protein sequence ID" value="KAK3279889.1"/>
    <property type="molecule type" value="Genomic_DNA"/>
</dbReference>
<keyword evidence="3" id="KW-1185">Reference proteome</keyword>
<evidence type="ECO:0000256" key="1">
    <source>
        <dbReference type="SAM" id="Phobius"/>
    </source>
</evidence>
<keyword evidence="1" id="KW-0472">Membrane</keyword>
<feature type="transmembrane region" description="Helical" evidence="1">
    <location>
        <begin position="695"/>
        <end position="719"/>
    </location>
</feature>
<name>A0AAE0LCM5_9CHLO</name>
<evidence type="ECO:0000313" key="3">
    <source>
        <dbReference type="Proteomes" id="UP001190700"/>
    </source>
</evidence>
<dbReference type="Proteomes" id="UP001190700">
    <property type="component" value="Unassembled WGS sequence"/>
</dbReference>
<dbReference type="PANTHER" id="PTHR11319">
    <property type="entry name" value="G PROTEIN-COUPLED RECEPTOR-RELATED"/>
    <property type="match status" value="1"/>
</dbReference>
<feature type="transmembrane region" description="Helical" evidence="1">
    <location>
        <begin position="637"/>
        <end position="660"/>
    </location>
</feature>
<sequence length="982" mass="107570">MLVLPSYRANPAHGPIAFGWEPVHGPIAFSGEPVHGPIAFGGKPVHGPITFGGEPVHGPITAGSLCTIRLLSAGNLCTVRLLAGNLCTVRLLSAGNLCTGEQYSLDSNLCIPCAAGKVKFDNSTGECQDCGDESGNIAGIDCPGGSTFTLQQGYWMSSGATKAKCMDDATLSTQEQVDCVDDTIYKCDVEEACTSDEDLRGNGGDGVSNLDTEALCAEGYRSDVVLCSGCDTGYIWVQNSDARVCRKCVTNGWIWVNRLAILIALVSALTIGALSVGVLKRTLKRMESALADDRFNVMLTICSVTLGHLQVLGQQLGIFGKSMPATYIRFVKVPAVLNFDVLSWIAFECMHTSDGGPFFATFLFYAALPLLGFLPPIYAFFAFARSRRQMLSLKKKVESGVLHEMEMPQSGKGNLMYKLNPMSEAAQAADAAQADTLSLEPSMVPASSRSSMELTLAAPPPASRESALMRLPQPPASNSAELWENAGGMEIEQQAEEEGTIGGDHATSSLAMQDPGHEGESVQTGKMASGGEVFDTYEVKRRSSAQDILKAFRAEMSSFLTMPMRRISYSAANQPANQKHAHPIDRRASGFWDALQYAVGAGTSEDQALCASSWRSTWMLRLEVDSQSPTLKQLSSLLSLSMLFVILIHPSVATVMFQLYNCEEIHFETGERRWWLVIDRVTECYKNRWLDLRLISYAVISNYVLGLPFLLFILCYTMYDMKRVQANGRIEYVPSNRLLGVTAKAARASVRPRSVSLLTPRALVDCSFYVSFHDGSPPVEVEPMWREPGHMQSGLQHPVFEALLGPHILHFKPTHYYWGLCYEILRRVITTSLVLLVQSPMVLNAPRYDVVYALVASVLSLMVQAQVKPYCKPAINLIQTLIIGSQALSIIVFTTEKYVNTTTAQSDACGWILVAVHSILLLFIGFRIMQDFIPWIQTYLPPSYAKALASCCNSCQNWMSWARTTARNCSLKASDTQQEHAI</sequence>
<reference evidence="2 3" key="1">
    <citation type="journal article" date="2015" name="Genome Biol. Evol.">
        <title>Comparative Genomics of a Bacterivorous Green Alga Reveals Evolutionary Causalities and Consequences of Phago-Mixotrophic Mode of Nutrition.</title>
        <authorList>
            <person name="Burns J.A."/>
            <person name="Paasch A."/>
            <person name="Narechania A."/>
            <person name="Kim E."/>
        </authorList>
    </citation>
    <scope>NUCLEOTIDE SEQUENCE [LARGE SCALE GENOMIC DNA]</scope>
    <source>
        <strain evidence="2 3">PLY_AMNH</strain>
    </source>
</reference>
<keyword evidence="1" id="KW-1133">Transmembrane helix</keyword>
<gene>
    <name evidence="2" type="ORF">CYMTET_12247</name>
</gene>
<feature type="transmembrane region" description="Helical" evidence="1">
    <location>
        <begin position="874"/>
        <end position="895"/>
    </location>
</feature>
<dbReference type="AlphaFoldDB" id="A0AAE0LCM5"/>
<protein>
    <submittedName>
        <fullName evidence="2">Uncharacterized protein</fullName>
    </submittedName>
</protein>